<protein>
    <submittedName>
        <fullName evidence="1">Uncharacterized protein</fullName>
    </submittedName>
</protein>
<gene>
    <name evidence="1" type="ORF">E4Q23_03210</name>
</gene>
<proteinExistence type="predicted"/>
<comment type="caution">
    <text evidence="1">The sequence shown here is derived from an EMBL/GenBank/DDBJ whole genome shotgun (WGS) entry which is preliminary data.</text>
</comment>
<keyword evidence="2" id="KW-1185">Reference proteome</keyword>
<sequence length="67" mass="7410">MTGLTDIEIEIGNQGARLIAGLELGRRSFLRFRPTPPKKKVKGAGLTFHSVEIDPELSLVTTHVPIW</sequence>
<dbReference type="Proteomes" id="UP000749010">
    <property type="component" value="Unassembled WGS sequence"/>
</dbReference>
<dbReference type="RefSeq" id="WP_169065292.1">
    <property type="nucleotide sequence ID" value="NZ_SPMY01000008.1"/>
</dbReference>
<organism evidence="1 2">
    <name type="scientific">Candidatus Accumulibacter phosphatis</name>
    <dbReference type="NCBI Taxonomy" id="327160"/>
    <lineage>
        <taxon>Bacteria</taxon>
        <taxon>Pseudomonadati</taxon>
        <taxon>Pseudomonadota</taxon>
        <taxon>Betaproteobacteria</taxon>
        <taxon>Candidatus Accumulibacter</taxon>
    </lineage>
</organism>
<dbReference type="EMBL" id="SPMY01000008">
    <property type="protein sequence ID" value="NMQ26845.1"/>
    <property type="molecule type" value="Genomic_DNA"/>
</dbReference>
<reference evidence="1 2" key="1">
    <citation type="submission" date="2019-03" db="EMBL/GenBank/DDBJ databases">
        <title>Metabolic reconstructions from genomes of highly enriched 'Candidatus Accumulibacter' and 'Candidatus Competibacter' bioreactor populations.</title>
        <authorList>
            <person name="Annavajhala M.K."/>
            <person name="Welles L."/>
            <person name="Abbas B."/>
            <person name="Sorokin D."/>
            <person name="Park H."/>
            <person name="Van Loosdrecht M."/>
            <person name="Chandran K."/>
        </authorList>
    </citation>
    <scope>NUCLEOTIDE SEQUENCE [LARGE SCALE GENOMIC DNA]</scope>
    <source>
        <strain evidence="1 2">SBR_S</strain>
    </source>
</reference>
<accession>A0ABX1TVS8</accession>
<name>A0ABX1TVS8_9PROT</name>
<evidence type="ECO:0000313" key="1">
    <source>
        <dbReference type="EMBL" id="NMQ26845.1"/>
    </source>
</evidence>
<evidence type="ECO:0000313" key="2">
    <source>
        <dbReference type="Proteomes" id="UP000749010"/>
    </source>
</evidence>